<dbReference type="Pfam" id="PF08402">
    <property type="entry name" value="TOBE_2"/>
    <property type="match status" value="1"/>
</dbReference>
<dbReference type="GO" id="GO:0043190">
    <property type="term" value="C:ATP-binding cassette (ABC) transporter complex"/>
    <property type="evidence" value="ECO:0007669"/>
    <property type="project" value="InterPro"/>
</dbReference>
<evidence type="ECO:0000313" key="6">
    <source>
        <dbReference type="EMBL" id="MBB5751915.1"/>
    </source>
</evidence>
<dbReference type="InterPro" id="IPR050093">
    <property type="entry name" value="ABC_SmlMolc_Importer"/>
</dbReference>
<protein>
    <submittedName>
        <fullName evidence="6">Putative spermidine/putrescine transport system ATP-binding protein</fullName>
    </submittedName>
</protein>
<dbReference type="InterPro" id="IPR008995">
    <property type="entry name" value="Mo/tungstate-bd_C_term_dom"/>
</dbReference>
<dbReference type="Gene3D" id="3.40.50.300">
    <property type="entry name" value="P-loop containing nucleotide triphosphate hydrolases"/>
    <property type="match status" value="1"/>
</dbReference>
<dbReference type="PROSITE" id="PS50893">
    <property type="entry name" value="ABC_TRANSPORTER_2"/>
    <property type="match status" value="1"/>
</dbReference>
<keyword evidence="7" id="KW-1185">Reference proteome</keyword>
<dbReference type="SUPFAM" id="SSF50331">
    <property type="entry name" value="MOP-like"/>
    <property type="match status" value="1"/>
</dbReference>
<sequence length="383" mass="41556">MTTTQGSGDIRLVDVSKQFGSSYAVKNVNLTIPHGSYCCLLGPSGCGKTTILRMIAGHETPSAGEIFIGDQMVVGKRPVERGTAMMFQSYALFPHLSILDNVAFYLKMRDVGKTERRERAREMLARVQLEHLKDRMPAQLSGGQQQRVALARSLITNPKVLLLDEPLSALDEFLRLKMREELKRLQNDLGITFVHVTHTQPEAIALADMVVVMDTGRIDQADTANMIFNEPETPYVARFMGGQNVLSGTVASRAADLVRVRAASGALYEARPDKAAKVPAEGAPVSLAVRRDRIALSPRAEGGPVVNAVSGVVEATEYQGTYVKVTIATEDGSIFVANVSDDAYFASPVDTGDAVTARFRPEHLHFLSKVDTGAAGDPYLDAH</sequence>
<keyword evidence="2" id="KW-0813">Transport</keyword>
<dbReference type="Pfam" id="PF00005">
    <property type="entry name" value="ABC_tran"/>
    <property type="match status" value="1"/>
</dbReference>
<dbReference type="PROSITE" id="PS00211">
    <property type="entry name" value="ABC_TRANSPORTER_1"/>
    <property type="match status" value="1"/>
</dbReference>
<evidence type="ECO:0000313" key="7">
    <source>
        <dbReference type="Proteomes" id="UP000523821"/>
    </source>
</evidence>
<feature type="domain" description="ABC transporter" evidence="5">
    <location>
        <begin position="10"/>
        <end position="240"/>
    </location>
</feature>
<dbReference type="AlphaFoldDB" id="A0A7W9FJW5"/>
<reference evidence="6 7" key="1">
    <citation type="submission" date="2020-08" db="EMBL/GenBank/DDBJ databases">
        <title>Genomic Encyclopedia of Type Strains, Phase IV (KMG-IV): sequencing the most valuable type-strain genomes for metagenomic binning, comparative biology and taxonomic classification.</title>
        <authorList>
            <person name="Goeker M."/>
        </authorList>
    </citation>
    <scope>NUCLEOTIDE SEQUENCE [LARGE SCALE GENOMIC DNA]</scope>
    <source>
        <strain evidence="6 7">DSM 16268</strain>
    </source>
</reference>
<keyword evidence="4 6" id="KW-0067">ATP-binding</keyword>
<dbReference type="InterPro" id="IPR013611">
    <property type="entry name" value="Transp-assoc_OB_typ2"/>
</dbReference>
<dbReference type="GO" id="GO:0005524">
    <property type="term" value="F:ATP binding"/>
    <property type="evidence" value="ECO:0007669"/>
    <property type="project" value="UniProtKB-KW"/>
</dbReference>
<comment type="similarity">
    <text evidence="1">Belongs to the ABC transporter superfamily.</text>
</comment>
<dbReference type="InterPro" id="IPR017871">
    <property type="entry name" value="ABC_transporter-like_CS"/>
</dbReference>
<evidence type="ECO:0000256" key="4">
    <source>
        <dbReference type="ARBA" id="ARBA00022840"/>
    </source>
</evidence>
<dbReference type="FunFam" id="3.40.50.300:FF:000425">
    <property type="entry name" value="Probable ABC transporter, ATP-binding subunit"/>
    <property type="match status" value="1"/>
</dbReference>
<gene>
    <name evidence="6" type="ORF">GGQ63_000967</name>
</gene>
<evidence type="ECO:0000256" key="3">
    <source>
        <dbReference type="ARBA" id="ARBA00022741"/>
    </source>
</evidence>
<evidence type="ECO:0000259" key="5">
    <source>
        <dbReference type="PROSITE" id="PS50893"/>
    </source>
</evidence>
<keyword evidence="3" id="KW-0547">Nucleotide-binding</keyword>
<dbReference type="SMART" id="SM00382">
    <property type="entry name" value="AAA"/>
    <property type="match status" value="1"/>
</dbReference>
<dbReference type="EMBL" id="JACHOO010000002">
    <property type="protein sequence ID" value="MBB5751915.1"/>
    <property type="molecule type" value="Genomic_DNA"/>
</dbReference>
<dbReference type="GO" id="GO:0015697">
    <property type="term" value="P:quaternary ammonium group transport"/>
    <property type="evidence" value="ECO:0007669"/>
    <property type="project" value="UniProtKB-ARBA"/>
</dbReference>
<organism evidence="6 7">
    <name type="scientific">Prosthecomicrobium pneumaticum</name>
    <dbReference type="NCBI Taxonomy" id="81895"/>
    <lineage>
        <taxon>Bacteria</taxon>
        <taxon>Pseudomonadati</taxon>
        <taxon>Pseudomonadota</taxon>
        <taxon>Alphaproteobacteria</taxon>
        <taxon>Hyphomicrobiales</taxon>
        <taxon>Kaistiaceae</taxon>
        <taxon>Prosthecomicrobium</taxon>
    </lineage>
</organism>
<dbReference type="PANTHER" id="PTHR42781:SF4">
    <property type="entry name" value="SPERMIDINE_PUTRESCINE IMPORT ATP-BINDING PROTEIN POTA"/>
    <property type="match status" value="1"/>
</dbReference>
<dbReference type="PANTHER" id="PTHR42781">
    <property type="entry name" value="SPERMIDINE/PUTRESCINE IMPORT ATP-BINDING PROTEIN POTA"/>
    <property type="match status" value="1"/>
</dbReference>
<evidence type="ECO:0000256" key="2">
    <source>
        <dbReference type="ARBA" id="ARBA00022448"/>
    </source>
</evidence>
<dbReference type="Proteomes" id="UP000523821">
    <property type="component" value="Unassembled WGS sequence"/>
</dbReference>
<dbReference type="InterPro" id="IPR003593">
    <property type="entry name" value="AAA+_ATPase"/>
</dbReference>
<accession>A0A7W9FJW5</accession>
<dbReference type="InterPro" id="IPR003439">
    <property type="entry name" value="ABC_transporter-like_ATP-bd"/>
</dbReference>
<dbReference type="InterPro" id="IPR027417">
    <property type="entry name" value="P-loop_NTPase"/>
</dbReference>
<comment type="caution">
    <text evidence="6">The sequence shown here is derived from an EMBL/GenBank/DDBJ whole genome shotgun (WGS) entry which is preliminary data.</text>
</comment>
<evidence type="ECO:0000256" key="1">
    <source>
        <dbReference type="ARBA" id="ARBA00005417"/>
    </source>
</evidence>
<dbReference type="RefSeq" id="WP_183853110.1">
    <property type="nucleotide sequence ID" value="NZ_JACHOO010000002.1"/>
</dbReference>
<dbReference type="GO" id="GO:0016887">
    <property type="term" value="F:ATP hydrolysis activity"/>
    <property type="evidence" value="ECO:0007669"/>
    <property type="project" value="InterPro"/>
</dbReference>
<proteinExistence type="inferred from homology"/>
<dbReference type="SUPFAM" id="SSF52540">
    <property type="entry name" value="P-loop containing nucleoside triphosphate hydrolases"/>
    <property type="match status" value="1"/>
</dbReference>
<dbReference type="GO" id="GO:0022857">
    <property type="term" value="F:transmembrane transporter activity"/>
    <property type="evidence" value="ECO:0007669"/>
    <property type="project" value="InterPro"/>
</dbReference>
<name>A0A7W9FJW5_9HYPH</name>